<dbReference type="Proteomes" id="UP000299102">
    <property type="component" value="Unassembled WGS sequence"/>
</dbReference>
<evidence type="ECO:0000313" key="3">
    <source>
        <dbReference type="Proteomes" id="UP000299102"/>
    </source>
</evidence>
<comment type="caution">
    <text evidence="2">The sequence shown here is derived from an EMBL/GenBank/DDBJ whole genome shotgun (WGS) entry which is preliminary data.</text>
</comment>
<reference evidence="2 3" key="1">
    <citation type="journal article" date="2019" name="Commun. Biol.">
        <title>The bagworm genome reveals a unique fibroin gene that provides high tensile strength.</title>
        <authorList>
            <person name="Kono N."/>
            <person name="Nakamura H."/>
            <person name="Ohtoshi R."/>
            <person name="Tomita M."/>
            <person name="Numata K."/>
            <person name="Arakawa K."/>
        </authorList>
    </citation>
    <scope>NUCLEOTIDE SEQUENCE [LARGE SCALE GENOMIC DNA]</scope>
</reference>
<evidence type="ECO:0000256" key="1">
    <source>
        <dbReference type="SAM" id="MobiDB-lite"/>
    </source>
</evidence>
<name>A0A4C1VHE0_EUMVA</name>
<dbReference type="EMBL" id="BGZK01000343">
    <property type="protein sequence ID" value="GBP38073.1"/>
    <property type="molecule type" value="Genomic_DNA"/>
</dbReference>
<gene>
    <name evidence="2" type="ORF">EVAR_95200_1</name>
</gene>
<organism evidence="2 3">
    <name type="scientific">Eumeta variegata</name>
    <name type="common">Bagworm moth</name>
    <name type="synonym">Eumeta japonica</name>
    <dbReference type="NCBI Taxonomy" id="151549"/>
    <lineage>
        <taxon>Eukaryota</taxon>
        <taxon>Metazoa</taxon>
        <taxon>Ecdysozoa</taxon>
        <taxon>Arthropoda</taxon>
        <taxon>Hexapoda</taxon>
        <taxon>Insecta</taxon>
        <taxon>Pterygota</taxon>
        <taxon>Neoptera</taxon>
        <taxon>Endopterygota</taxon>
        <taxon>Lepidoptera</taxon>
        <taxon>Glossata</taxon>
        <taxon>Ditrysia</taxon>
        <taxon>Tineoidea</taxon>
        <taxon>Psychidae</taxon>
        <taxon>Oiketicinae</taxon>
        <taxon>Eumeta</taxon>
    </lineage>
</organism>
<protein>
    <submittedName>
        <fullName evidence="2">Uncharacterized protein</fullName>
    </submittedName>
</protein>
<feature type="compositionally biased region" description="Basic and acidic residues" evidence="1">
    <location>
        <begin position="1"/>
        <end position="11"/>
    </location>
</feature>
<dbReference type="AlphaFoldDB" id="A0A4C1VHE0"/>
<accession>A0A4C1VHE0</accession>
<feature type="region of interest" description="Disordered" evidence="1">
    <location>
        <begin position="1"/>
        <end position="48"/>
    </location>
</feature>
<proteinExistence type="predicted"/>
<evidence type="ECO:0000313" key="2">
    <source>
        <dbReference type="EMBL" id="GBP38073.1"/>
    </source>
</evidence>
<sequence>MEGRDPRDGVRKNSVPKYLLKEDEENNATRIRTRRARQGWNQPPSQEGHTYEVQSRLALIRLQQLCAATASLLLEYIGQWSGREIDASQAGRLGRSCLSIACSALSLARSAQAERDNESSFFPCGGGHRTRAPPHRISVSPPSLPSIMFMAIDCVSRSTIHITGDTPRRLAELCQITHFAAVTGNATSPRVEFDGRHVSLTNGSSHESGYRIDVAPVGPCSVRCSKTTRSKVTRNLEGSLFSCETI</sequence>
<keyword evidence="3" id="KW-1185">Reference proteome</keyword>
<feature type="compositionally biased region" description="Polar residues" evidence="1">
    <location>
        <begin position="39"/>
        <end position="48"/>
    </location>
</feature>